<evidence type="ECO:0000313" key="2">
    <source>
        <dbReference type="EMBL" id="CAA9484890.1"/>
    </source>
</evidence>
<dbReference type="GO" id="GO:0141197">
    <property type="term" value="F:4-hydroxy-3-methylbut-2-enyl-diphosphate synthase activity (flavodoxin)"/>
    <property type="evidence" value="ECO:0007669"/>
    <property type="project" value="UniProtKB-EC"/>
</dbReference>
<feature type="compositionally biased region" description="Basic residues" evidence="1">
    <location>
        <begin position="43"/>
        <end position="63"/>
    </location>
</feature>
<feature type="non-terminal residue" evidence="2">
    <location>
        <position position="1"/>
    </location>
</feature>
<name>A0A6J4S7U1_9ACTN</name>
<accession>A0A6J4S7U1</accession>
<feature type="compositionally biased region" description="Basic residues" evidence="1">
    <location>
        <begin position="1"/>
        <end position="19"/>
    </location>
</feature>
<dbReference type="EC" id="1.17.7.3" evidence="2"/>
<feature type="non-terminal residue" evidence="2">
    <location>
        <position position="63"/>
    </location>
</feature>
<gene>
    <name evidence="2" type="ORF">AVDCRST_MAG30-1029</name>
</gene>
<dbReference type="AlphaFoldDB" id="A0A6J4S7U1"/>
<organism evidence="2">
    <name type="scientific">uncultured Solirubrobacteraceae bacterium</name>
    <dbReference type="NCBI Taxonomy" id="1162706"/>
    <lineage>
        <taxon>Bacteria</taxon>
        <taxon>Bacillati</taxon>
        <taxon>Actinomycetota</taxon>
        <taxon>Thermoleophilia</taxon>
        <taxon>Solirubrobacterales</taxon>
        <taxon>Solirubrobacteraceae</taxon>
        <taxon>environmental samples</taxon>
    </lineage>
</organism>
<protein>
    <submittedName>
        <fullName evidence="2">(E)-4-hydroxy-3-methylbut-2-enyl-diphosphate synthase (Flavodoxin)</fullName>
        <ecNumber evidence="2">1.17.7.3</ecNumber>
    </submittedName>
</protein>
<feature type="region of interest" description="Disordered" evidence="1">
    <location>
        <begin position="1"/>
        <end position="63"/>
    </location>
</feature>
<feature type="compositionally biased region" description="Basic and acidic residues" evidence="1">
    <location>
        <begin position="29"/>
        <end position="42"/>
    </location>
</feature>
<reference evidence="2" key="1">
    <citation type="submission" date="2020-02" db="EMBL/GenBank/DDBJ databases">
        <authorList>
            <person name="Meier V. D."/>
        </authorList>
    </citation>
    <scope>NUCLEOTIDE SEQUENCE</scope>
    <source>
        <strain evidence="2">AVDCRST_MAG30</strain>
    </source>
</reference>
<sequence length="63" mass="7246">GLSAKRERRWRPDRRRGARRRPDDDQDGDREPDGDHGPDPQGRRGRGGPRARRRAARQGHRGA</sequence>
<evidence type="ECO:0000256" key="1">
    <source>
        <dbReference type="SAM" id="MobiDB-lite"/>
    </source>
</evidence>
<proteinExistence type="predicted"/>
<dbReference type="EMBL" id="CADCVS010000168">
    <property type="protein sequence ID" value="CAA9484890.1"/>
    <property type="molecule type" value="Genomic_DNA"/>
</dbReference>
<keyword evidence="2" id="KW-0560">Oxidoreductase</keyword>